<dbReference type="InterPro" id="IPR008701">
    <property type="entry name" value="NPP1"/>
</dbReference>
<reference evidence="1 2" key="1">
    <citation type="submission" date="2020-10" db="EMBL/GenBank/DDBJ databases">
        <title>Myceligenerans pegani sp. nov., an endophytic actinomycete isolated from Peganum harmala L. in Xinjiang, China.</title>
        <authorList>
            <person name="Xin L."/>
        </authorList>
    </citation>
    <scope>NUCLEOTIDE SEQUENCE [LARGE SCALE GENOMIC DNA]</scope>
    <source>
        <strain evidence="1 2">TRM65318</strain>
    </source>
</reference>
<proteinExistence type="predicted"/>
<dbReference type="PANTHER" id="PTHR33657:SF6">
    <property type="entry name" value="SECRETED PROTEIN"/>
    <property type="match status" value="1"/>
</dbReference>
<dbReference type="Proteomes" id="UP000625527">
    <property type="component" value="Unassembled WGS sequence"/>
</dbReference>
<comment type="caution">
    <text evidence="1">The sequence shown here is derived from an EMBL/GenBank/DDBJ whole genome shotgun (WGS) entry which is preliminary data.</text>
</comment>
<organism evidence="1 2">
    <name type="scientific">Myceligenerans pegani</name>
    <dbReference type="NCBI Taxonomy" id="2776917"/>
    <lineage>
        <taxon>Bacteria</taxon>
        <taxon>Bacillati</taxon>
        <taxon>Actinomycetota</taxon>
        <taxon>Actinomycetes</taxon>
        <taxon>Micrococcales</taxon>
        <taxon>Promicromonosporaceae</taxon>
        <taxon>Myceligenerans</taxon>
    </lineage>
</organism>
<evidence type="ECO:0000313" key="1">
    <source>
        <dbReference type="EMBL" id="MBE1877820.1"/>
    </source>
</evidence>
<sequence length="263" mass="28553">MSAAVKSRTSPRAVRALVALAGAIALILSLPNVASAAVLDPLPPNHTSFQRTFQPYFDYDGDGCLPVAAIDDAGRLNGGLKDTGPVTGECRSGHLGKANTYSRATCNNGWCAIAYSLYFEKDMSCDGCTATSHRHDWEGVVVWVPEGSGTPSYVSVSRHGQYETKRWSDISEKVGPRVKAVYHKDGISTHVMRFAKQGEQAEAWGDGGWDEPALVSWSRLRSDLRDTLNRSSWGDANFPLQDGRFPVELSRAKPSGIPFDPHA</sequence>
<evidence type="ECO:0000313" key="2">
    <source>
        <dbReference type="Proteomes" id="UP000625527"/>
    </source>
</evidence>
<accession>A0ABR9N2E6</accession>
<dbReference type="Pfam" id="PF05630">
    <property type="entry name" value="NPP1"/>
    <property type="match status" value="1"/>
</dbReference>
<dbReference type="PANTHER" id="PTHR33657">
    <property type="entry name" value="DOMAIN PROTEIN, PUTATIVE (AFU_ORTHOLOGUE AFUA_5G00600)-RELATED"/>
    <property type="match status" value="1"/>
</dbReference>
<name>A0ABR9N2E6_9MICO</name>
<protein>
    <submittedName>
        <fullName evidence="1">NPP1 family protein</fullName>
    </submittedName>
</protein>
<dbReference type="PIRSF" id="PIRSF029958">
    <property type="entry name" value="Necrosis-inducing_protein"/>
    <property type="match status" value="1"/>
</dbReference>
<keyword evidence="2" id="KW-1185">Reference proteome</keyword>
<gene>
    <name evidence="1" type="ORF">IHE71_19200</name>
</gene>
<dbReference type="EMBL" id="JADAQT010000105">
    <property type="protein sequence ID" value="MBE1877820.1"/>
    <property type="molecule type" value="Genomic_DNA"/>
</dbReference>